<dbReference type="GeneID" id="16997580"/>
<dbReference type="Proteomes" id="UP000007014">
    <property type="component" value="Chromosome 19"/>
</dbReference>
<dbReference type="AlphaFoldDB" id="M1VLU9"/>
<dbReference type="EMBL" id="AP006501">
    <property type="protein sequence ID" value="BAM82763.1"/>
    <property type="molecule type" value="Genomic_DNA"/>
</dbReference>
<dbReference type="KEGG" id="cme:CYME_CMS134C"/>
<accession>M1VLU9</accession>
<evidence type="ECO:0000256" key="1">
    <source>
        <dbReference type="SAM" id="Phobius"/>
    </source>
</evidence>
<feature type="transmembrane region" description="Helical" evidence="1">
    <location>
        <begin position="70"/>
        <end position="97"/>
    </location>
</feature>
<sequence length="164" mass="18289">MNEPKKVWPVQFDPRDNYRRFWPRAGVGLSVGCFVGAGYGVCFGLGRPYRFRRQQCVVVPSLEPFAQDGLVVGCFCGVAFGIGFGSGVARGIGFAWTRKDLLNFRLRSIDYPLSLETSDLETDRLSSDLLNTNQAFNVATAHQSVPAFLRLAVAQWLKQHRAEN</sequence>
<reference evidence="2 3" key="2">
    <citation type="journal article" date="2007" name="BMC Biol.">
        <title>A 100%-complete sequence reveals unusually simple genomic features in the hot-spring red alga Cyanidioschyzon merolae.</title>
        <authorList>
            <person name="Nozaki H."/>
            <person name="Takano H."/>
            <person name="Misumi O."/>
            <person name="Terasawa K."/>
            <person name="Matsuzaki M."/>
            <person name="Maruyama S."/>
            <person name="Nishida K."/>
            <person name="Yagisawa F."/>
            <person name="Yoshida Y."/>
            <person name="Fujiwara T."/>
            <person name="Takio S."/>
            <person name="Tamura K."/>
            <person name="Chung S.J."/>
            <person name="Nakamura S."/>
            <person name="Kuroiwa H."/>
            <person name="Tanaka K."/>
            <person name="Sato N."/>
            <person name="Kuroiwa T."/>
        </authorList>
    </citation>
    <scope>NUCLEOTIDE SEQUENCE [LARGE SCALE GENOMIC DNA]</scope>
    <source>
        <strain evidence="2 3">10D</strain>
    </source>
</reference>
<keyword evidence="1" id="KW-0472">Membrane</keyword>
<gene>
    <name evidence="2" type="ORF">CYME_CMS134C</name>
</gene>
<evidence type="ECO:0000313" key="2">
    <source>
        <dbReference type="EMBL" id="BAM82763.1"/>
    </source>
</evidence>
<keyword evidence="3" id="KW-1185">Reference proteome</keyword>
<dbReference type="Gramene" id="CMS134CT">
    <property type="protein sequence ID" value="CMS134CT"/>
    <property type="gene ID" value="CMS134C"/>
</dbReference>
<dbReference type="OrthoDB" id="10582781at2759"/>
<dbReference type="RefSeq" id="XP_005538799.1">
    <property type="nucleotide sequence ID" value="XM_005538742.1"/>
</dbReference>
<reference evidence="2 3" key="1">
    <citation type="journal article" date="2004" name="Nature">
        <title>Genome sequence of the ultrasmall unicellular red alga Cyanidioschyzon merolae 10D.</title>
        <authorList>
            <person name="Matsuzaki M."/>
            <person name="Misumi O."/>
            <person name="Shin-i T."/>
            <person name="Maruyama S."/>
            <person name="Takahara M."/>
            <person name="Miyagishima S."/>
            <person name="Mori T."/>
            <person name="Nishida K."/>
            <person name="Yagisawa F."/>
            <person name="Nishida K."/>
            <person name="Yoshida Y."/>
            <person name="Nishimura Y."/>
            <person name="Nakao S."/>
            <person name="Kobayashi T."/>
            <person name="Momoyama Y."/>
            <person name="Higashiyama T."/>
            <person name="Minoda A."/>
            <person name="Sano M."/>
            <person name="Nomoto H."/>
            <person name="Oishi K."/>
            <person name="Hayashi H."/>
            <person name="Ohta F."/>
            <person name="Nishizaka S."/>
            <person name="Haga S."/>
            <person name="Miura S."/>
            <person name="Morishita T."/>
            <person name="Kabeya Y."/>
            <person name="Terasawa K."/>
            <person name="Suzuki Y."/>
            <person name="Ishii Y."/>
            <person name="Asakawa S."/>
            <person name="Takano H."/>
            <person name="Ohta N."/>
            <person name="Kuroiwa H."/>
            <person name="Tanaka K."/>
            <person name="Shimizu N."/>
            <person name="Sugano S."/>
            <person name="Sato N."/>
            <person name="Nozaki H."/>
            <person name="Ogasawara N."/>
            <person name="Kohara Y."/>
            <person name="Kuroiwa T."/>
        </authorList>
    </citation>
    <scope>NUCLEOTIDE SEQUENCE [LARGE SCALE GENOMIC DNA]</scope>
    <source>
        <strain evidence="2 3">10D</strain>
    </source>
</reference>
<organism evidence="2 3">
    <name type="scientific">Cyanidioschyzon merolae (strain NIES-3377 / 10D)</name>
    <name type="common">Unicellular red alga</name>
    <dbReference type="NCBI Taxonomy" id="280699"/>
    <lineage>
        <taxon>Eukaryota</taxon>
        <taxon>Rhodophyta</taxon>
        <taxon>Bangiophyceae</taxon>
        <taxon>Cyanidiales</taxon>
        <taxon>Cyanidiaceae</taxon>
        <taxon>Cyanidioschyzon</taxon>
    </lineage>
</organism>
<feature type="transmembrane region" description="Helical" evidence="1">
    <location>
        <begin position="21"/>
        <end position="41"/>
    </location>
</feature>
<dbReference type="HOGENOM" id="CLU_1621367_0_0_1"/>
<protein>
    <submittedName>
        <fullName evidence="2">Uncharacterized protein</fullName>
    </submittedName>
</protein>
<keyword evidence="1" id="KW-0812">Transmembrane</keyword>
<name>M1VLU9_CYAM1</name>
<keyword evidence="1" id="KW-1133">Transmembrane helix</keyword>
<proteinExistence type="predicted"/>
<evidence type="ECO:0000313" key="3">
    <source>
        <dbReference type="Proteomes" id="UP000007014"/>
    </source>
</evidence>